<dbReference type="GO" id="GO:0030435">
    <property type="term" value="P:sporulation resulting in formation of a cellular spore"/>
    <property type="evidence" value="ECO:0007669"/>
    <property type="project" value="InterPro"/>
</dbReference>
<dbReference type="AlphaFoldDB" id="A0AAU7VMB4"/>
<reference evidence="2" key="1">
    <citation type="journal article" date="2013" name="Extremophiles">
        <title>Proteinivorax tanatarense gen. nov., sp. nov., an anaerobic, haloalkaliphilic, proteolytic bacterium isolated from a decaying algal bloom, and proposal of Proteinivoraceae fam. nov.</title>
        <authorList>
            <person name="Kevbrin V."/>
            <person name="Boltyanskaya Y."/>
            <person name="Zhilina T."/>
            <person name="Kolganova T."/>
            <person name="Lavrentjeva E."/>
            <person name="Kuznetsov B."/>
        </authorList>
    </citation>
    <scope>NUCLEOTIDE SEQUENCE</scope>
    <source>
        <strain evidence="2">Z-910T</strain>
    </source>
</reference>
<gene>
    <name evidence="2" type="ORF">PRVXT_000085</name>
</gene>
<organism evidence="2">
    <name type="scientific">Proteinivorax tanatarense</name>
    <dbReference type="NCBI Taxonomy" id="1260629"/>
    <lineage>
        <taxon>Bacteria</taxon>
        <taxon>Bacillati</taxon>
        <taxon>Bacillota</taxon>
        <taxon>Clostridia</taxon>
        <taxon>Eubacteriales</taxon>
        <taxon>Proteinivoracaceae</taxon>
        <taxon>Proteinivorax</taxon>
    </lineage>
</organism>
<proteinExistence type="predicted"/>
<dbReference type="NCBIfam" id="TIGR02669">
    <property type="entry name" value="SpoIID_LytB"/>
    <property type="match status" value="1"/>
</dbReference>
<sequence>MTKYLKVFFLVITLSIMFLALAGCRILQRPEEADPIPDPEEPEQEAVLPEVLEAEEGQEPTLDVYMHEENTVENMSMEEYIEGVVAAEMRPEWDEEALAAQAIIARTFTLQKIEAEGGLPDRDAHASTDIQEFQAYDREAVNENVQAAVERTRGEVAVYGGQFIRAWFHAYCGGTTATAKEGLNYADEEPPYIHRVDCPCYEEIDEDEREFEESFSTEQVRGAVQEITGEDPGQFESIDVIEESEGRAIKLQVGEVEVNAAELRINLGSTELRATVIDNITVEGNQVTFTGRGYGHGVGMCQWGAYIFARNDEKSAEDIVDYYFKDVSIQKLWD</sequence>
<feature type="domain" description="Sporulation stage II protein D amidase enhancer LytB N-terminal" evidence="1">
    <location>
        <begin position="67"/>
        <end position="159"/>
    </location>
</feature>
<dbReference type="RefSeq" id="WP_350343744.1">
    <property type="nucleotide sequence ID" value="NZ_CP158367.1"/>
</dbReference>
<protein>
    <submittedName>
        <fullName evidence="2">SpoIID/LytB domain-containing protein</fullName>
    </submittedName>
</protein>
<dbReference type="Pfam" id="PF08486">
    <property type="entry name" value="SpoIID"/>
    <property type="match status" value="1"/>
</dbReference>
<dbReference type="InterPro" id="IPR013486">
    <property type="entry name" value="SpoIID/LytB"/>
</dbReference>
<accession>A0AAU7VMB4</accession>
<reference evidence="2" key="2">
    <citation type="submission" date="2024-06" db="EMBL/GenBank/DDBJ databases">
        <authorList>
            <person name="Petrova K.O."/>
            <person name="Toshchakov S.V."/>
            <person name="Boltjanskaja Y.V."/>
            <person name="Kevbrin V."/>
        </authorList>
    </citation>
    <scope>NUCLEOTIDE SEQUENCE</scope>
    <source>
        <strain evidence="2">Z-910T</strain>
    </source>
</reference>
<evidence type="ECO:0000313" key="2">
    <source>
        <dbReference type="EMBL" id="XBX74997.1"/>
    </source>
</evidence>
<dbReference type="InterPro" id="IPR013693">
    <property type="entry name" value="SpoIID/LytB_N"/>
</dbReference>
<name>A0AAU7VMB4_9FIRM</name>
<evidence type="ECO:0000259" key="1">
    <source>
        <dbReference type="Pfam" id="PF08486"/>
    </source>
</evidence>
<dbReference type="EMBL" id="CP158367">
    <property type="protein sequence ID" value="XBX74997.1"/>
    <property type="molecule type" value="Genomic_DNA"/>
</dbReference>
<dbReference type="PROSITE" id="PS51257">
    <property type="entry name" value="PROKAR_LIPOPROTEIN"/>
    <property type="match status" value="1"/>
</dbReference>